<organism evidence="1 2">
    <name type="scientific">Paraburkholderia haematera</name>
    <dbReference type="NCBI Taxonomy" id="2793077"/>
    <lineage>
        <taxon>Bacteria</taxon>
        <taxon>Pseudomonadati</taxon>
        <taxon>Pseudomonadota</taxon>
        <taxon>Betaproteobacteria</taxon>
        <taxon>Burkholderiales</taxon>
        <taxon>Burkholderiaceae</taxon>
        <taxon>Paraburkholderia</taxon>
    </lineage>
</organism>
<dbReference type="Proteomes" id="UP000672526">
    <property type="component" value="Unassembled WGS sequence"/>
</dbReference>
<evidence type="ECO:0000313" key="1">
    <source>
        <dbReference type="EMBL" id="CAE6842336.1"/>
    </source>
</evidence>
<keyword evidence="2" id="KW-1185">Reference proteome</keyword>
<sequence length="182" mass="19239">MVIQAFLSRGVGALQAGFLGHEHVDELGTAQQQGLQLLGLHIVERTHDGFDDGGEMSDDERVDAVCLRTLAGGFGKVAHLSRIDGDSGKTGLTKRLEYGEFELAGGLHDDQGGIQRDQTLDQLVDGDGFIVDTEMFGGVVDGNVEGAAADVDADINGRESVVHHGTHTCRKIRARGSVNCSG</sequence>
<evidence type="ECO:0000313" key="2">
    <source>
        <dbReference type="Proteomes" id="UP000672526"/>
    </source>
</evidence>
<accession>A0ABN7N3T9</accession>
<proteinExistence type="predicted"/>
<comment type="caution">
    <text evidence="1">The sequence shown here is derived from an EMBL/GenBank/DDBJ whole genome shotgun (WGS) entry which is preliminary data.</text>
</comment>
<name>A0ABN7N3T9_9BURK</name>
<protein>
    <submittedName>
        <fullName evidence="1">Uncharacterized protein</fullName>
    </submittedName>
</protein>
<gene>
    <name evidence="1" type="ORF">R69888_07021</name>
</gene>
<dbReference type="EMBL" id="CAJNBK010000068">
    <property type="protein sequence ID" value="CAE6842336.1"/>
    <property type="molecule type" value="Genomic_DNA"/>
</dbReference>
<reference evidence="1 2" key="1">
    <citation type="submission" date="2021-02" db="EMBL/GenBank/DDBJ databases">
        <authorList>
            <person name="Vanwijnsberghe S."/>
        </authorList>
    </citation>
    <scope>NUCLEOTIDE SEQUENCE [LARGE SCALE GENOMIC DNA]</scope>
    <source>
        <strain evidence="1 2">LMG 31837</strain>
    </source>
</reference>